<dbReference type="Proteomes" id="UP000070366">
    <property type="component" value="Unassembled WGS sequence"/>
</dbReference>
<dbReference type="FunFam" id="3.40.50.300:FF:000127">
    <property type="entry name" value="Ribose import ATP-binding protein RbsA"/>
    <property type="match status" value="1"/>
</dbReference>
<evidence type="ECO:0000256" key="1">
    <source>
        <dbReference type="ARBA" id="ARBA00004202"/>
    </source>
</evidence>
<keyword evidence="6 10" id="KW-0067">ATP-binding</keyword>
<dbReference type="PROSITE" id="PS00211">
    <property type="entry name" value="ABC_TRANSPORTER_1"/>
    <property type="match status" value="1"/>
</dbReference>
<dbReference type="EMBL" id="LSZW01000047">
    <property type="protein sequence ID" value="KXK66209.1"/>
    <property type="molecule type" value="Genomic_DNA"/>
</dbReference>
<dbReference type="GO" id="GO:0005524">
    <property type="term" value="F:ATP binding"/>
    <property type="evidence" value="ECO:0007669"/>
    <property type="project" value="UniProtKB-KW"/>
</dbReference>
<dbReference type="CDD" id="cd03216">
    <property type="entry name" value="ABC_Carb_Monos_I"/>
    <property type="match status" value="1"/>
</dbReference>
<gene>
    <name evidence="10" type="ORF">HMPREF3293_00945</name>
</gene>
<evidence type="ECO:0000256" key="7">
    <source>
        <dbReference type="ARBA" id="ARBA00022967"/>
    </source>
</evidence>
<name>A0A136Q6F2_9FIRM</name>
<keyword evidence="11" id="KW-1185">Reference proteome</keyword>
<evidence type="ECO:0000256" key="3">
    <source>
        <dbReference type="ARBA" id="ARBA00022475"/>
    </source>
</evidence>
<feature type="domain" description="ABC transporter" evidence="9">
    <location>
        <begin position="7"/>
        <end position="244"/>
    </location>
</feature>
<dbReference type="InterPro" id="IPR003593">
    <property type="entry name" value="AAA+_ATPase"/>
</dbReference>
<accession>A0A136Q6F2</accession>
<dbReference type="PANTHER" id="PTHR43790">
    <property type="entry name" value="CARBOHYDRATE TRANSPORT ATP-BINDING PROTEIN MG119-RELATED"/>
    <property type="match status" value="1"/>
</dbReference>
<dbReference type="Gene3D" id="3.40.50.300">
    <property type="entry name" value="P-loop containing nucleotide triphosphate hydrolases"/>
    <property type="match status" value="2"/>
</dbReference>
<feature type="domain" description="ABC transporter" evidence="9">
    <location>
        <begin position="255"/>
        <end position="498"/>
    </location>
</feature>
<evidence type="ECO:0000313" key="11">
    <source>
        <dbReference type="Proteomes" id="UP000070366"/>
    </source>
</evidence>
<dbReference type="CDD" id="cd03215">
    <property type="entry name" value="ABC_Carb_Monos_II"/>
    <property type="match status" value="1"/>
</dbReference>
<keyword evidence="2" id="KW-0813">Transport</keyword>
<keyword evidence="3" id="KW-1003">Cell membrane</keyword>
<dbReference type="SMART" id="SM00382">
    <property type="entry name" value="AAA"/>
    <property type="match status" value="2"/>
</dbReference>
<evidence type="ECO:0000256" key="6">
    <source>
        <dbReference type="ARBA" id="ARBA00022840"/>
    </source>
</evidence>
<dbReference type="InterPro" id="IPR017871">
    <property type="entry name" value="ABC_transporter-like_CS"/>
</dbReference>
<reference evidence="10 11" key="1">
    <citation type="submission" date="2016-02" db="EMBL/GenBank/DDBJ databases">
        <authorList>
            <person name="Wen L."/>
            <person name="He K."/>
            <person name="Yang H."/>
        </authorList>
    </citation>
    <scope>NUCLEOTIDE SEQUENCE [LARGE SCALE GENOMIC DNA]</scope>
    <source>
        <strain evidence="10 11">DSM 22607</strain>
    </source>
</reference>
<sequence>MENEYYLEMSGISKTFPGAKVLDSIEFNVKAGEVRALMGENGAGKSTLIKILGGIYDMDPGQGTIRINGQEAKINTVQDAQHYGIGIIHQEISLAENMSIADNLFMGKEIKGGALLNDREMVRRSQAVLEEMGLGVDARTKVRDLSIAKQQMVEISRALLSNARIIVMDEPTSSLTKTEIDQLFLQIDKLKKSGIAIIYISHRMDEIFEIADSISILRDGKMIGTDTVENLTQDKVISMMVGRELSEIFKRDGKIDVGEVCLEVKHYSNKKINDINFSLRKGEIVGFAGLVGAGRTELARAIFGIDKVDSGELYINGELVNIQNTQDAIRHGIGYVPEDRKTEGLFLMHTIKYNTSIVVLDKFIKNVGVNKKYENELTGKYADALSIKMTSPEQKVQFLSGGNQQKVVLGKWMAADPDIFILDEPTRGVDVGAKAEIYQLIYGLAKQGKAVMLISSEMEEIINLSDRIVVMHEGSVTGVLDNNETSRARQEEIMWFASGGKENAKN</sequence>
<evidence type="ECO:0000256" key="5">
    <source>
        <dbReference type="ARBA" id="ARBA00022741"/>
    </source>
</evidence>
<comment type="caution">
    <text evidence="10">The sequence shown here is derived from an EMBL/GenBank/DDBJ whole genome shotgun (WGS) entry which is preliminary data.</text>
</comment>
<evidence type="ECO:0000313" key="10">
    <source>
        <dbReference type="EMBL" id="KXK66209.1"/>
    </source>
</evidence>
<dbReference type="STRING" id="626937.HMPREF3293_00945"/>
<protein>
    <submittedName>
        <fullName evidence="10">Putative galactose/methyl galactoside ABC transporter, ATP-binding protein MglA</fullName>
    </submittedName>
</protein>
<evidence type="ECO:0000259" key="9">
    <source>
        <dbReference type="PROSITE" id="PS50893"/>
    </source>
</evidence>
<dbReference type="SUPFAM" id="SSF52540">
    <property type="entry name" value="P-loop containing nucleoside triphosphate hydrolases"/>
    <property type="match status" value="2"/>
</dbReference>
<dbReference type="RefSeq" id="WP_066520390.1">
    <property type="nucleotide sequence ID" value="NZ_CABMOF010000003.1"/>
</dbReference>
<organism evidence="10 11">
    <name type="scientific">Christensenella minuta</name>
    <dbReference type="NCBI Taxonomy" id="626937"/>
    <lineage>
        <taxon>Bacteria</taxon>
        <taxon>Bacillati</taxon>
        <taxon>Bacillota</taxon>
        <taxon>Clostridia</taxon>
        <taxon>Christensenellales</taxon>
        <taxon>Christensenellaceae</taxon>
        <taxon>Christensenella</taxon>
    </lineage>
</organism>
<evidence type="ECO:0000256" key="4">
    <source>
        <dbReference type="ARBA" id="ARBA00022737"/>
    </source>
</evidence>
<dbReference type="InterPro" id="IPR027417">
    <property type="entry name" value="P-loop_NTPase"/>
</dbReference>
<dbReference type="InterPro" id="IPR003439">
    <property type="entry name" value="ABC_transporter-like_ATP-bd"/>
</dbReference>
<dbReference type="GO" id="GO:0005886">
    <property type="term" value="C:plasma membrane"/>
    <property type="evidence" value="ECO:0007669"/>
    <property type="project" value="UniProtKB-SubCell"/>
</dbReference>
<dbReference type="KEGG" id="cmiu:B1H56_01700"/>
<dbReference type="GO" id="GO:0016887">
    <property type="term" value="F:ATP hydrolysis activity"/>
    <property type="evidence" value="ECO:0007669"/>
    <property type="project" value="InterPro"/>
</dbReference>
<keyword evidence="5" id="KW-0547">Nucleotide-binding</keyword>
<keyword evidence="7" id="KW-1278">Translocase</keyword>
<dbReference type="PROSITE" id="PS50893">
    <property type="entry name" value="ABC_TRANSPORTER_2"/>
    <property type="match status" value="2"/>
</dbReference>
<evidence type="ECO:0000256" key="8">
    <source>
        <dbReference type="ARBA" id="ARBA00023136"/>
    </source>
</evidence>
<dbReference type="AlphaFoldDB" id="A0A136Q6F2"/>
<dbReference type="Pfam" id="PF00005">
    <property type="entry name" value="ABC_tran"/>
    <property type="match status" value="2"/>
</dbReference>
<proteinExistence type="predicted"/>
<dbReference type="OrthoDB" id="9771863at2"/>
<evidence type="ECO:0000256" key="2">
    <source>
        <dbReference type="ARBA" id="ARBA00022448"/>
    </source>
</evidence>
<keyword evidence="4" id="KW-0677">Repeat</keyword>
<dbReference type="InterPro" id="IPR050107">
    <property type="entry name" value="ABC_carbohydrate_import_ATPase"/>
</dbReference>
<dbReference type="PATRIC" id="fig|626937.4.peg.932"/>
<keyword evidence="8" id="KW-0472">Membrane</keyword>
<comment type="subcellular location">
    <subcellularLocation>
        <location evidence="1">Cell membrane</location>
        <topology evidence="1">Peripheral membrane protein</topology>
    </subcellularLocation>
</comment>
<dbReference type="PANTHER" id="PTHR43790:SF9">
    <property type="entry name" value="GALACTOFURANOSE TRANSPORTER ATP-BINDING PROTEIN YTFR"/>
    <property type="match status" value="1"/>
</dbReference>